<organism evidence="1 2">
    <name type="scientific">Paenibacillus rhizosphaerae</name>
    <dbReference type="NCBI Taxonomy" id="297318"/>
    <lineage>
        <taxon>Bacteria</taxon>
        <taxon>Bacillati</taxon>
        <taxon>Bacillota</taxon>
        <taxon>Bacilli</taxon>
        <taxon>Bacillales</taxon>
        <taxon>Paenibacillaceae</taxon>
        <taxon>Paenibacillus</taxon>
    </lineage>
</organism>
<name>A0A839TSV7_9BACL</name>
<evidence type="ECO:0000313" key="1">
    <source>
        <dbReference type="EMBL" id="MBB3127807.1"/>
    </source>
</evidence>
<sequence length="211" mass="24182">MTMATSFDAIFSLGSSCQVASQLRRNGLCTAAGPFDWFNFASIPGFCQVLESRFERFMLLPNLEDYSHSVNCHYVRDKASTCLSFHDFKYDPEQPPLFDYPEFRDRLERRIGRFSHFLSSVQDVLLIRTVKHTEDAVRIFDTIENSCTNPHLRYLFVLHSSDPDAVELDSGHPRIRIVRMPAGATWEGDAEAWKKTLAPYSIRSQPSNHPS</sequence>
<accession>A0A839TSV7</accession>
<dbReference type="InterPro" id="IPR014903">
    <property type="entry name" value="DUF1796"/>
</dbReference>
<dbReference type="RefSeq" id="WP_183582067.1">
    <property type="nucleotide sequence ID" value="NZ_JACHXJ010000002.1"/>
</dbReference>
<protein>
    <recommendedName>
        <fullName evidence="3">Peptidase</fullName>
    </recommendedName>
</protein>
<evidence type="ECO:0000313" key="2">
    <source>
        <dbReference type="Proteomes" id="UP000517523"/>
    </source>
</evidence>
<evidence type="ECO:0008006" key="3">
    <source>
        <dbReference type="Google" id="ProtNLM"/>
    </source>
</evidence>
<dbReference type="Pfam" id="PF08795">
    <property type="entry name" value="DUF1796"/>
    <property type="match status" value="1"/>
</dbReference>
<dbReference type="EMBL" id="JACHXJ010000002">
    <property type="protein sequence ID" value="MBB3127807.1"/>
    <property type="molecule type" value="Genomic_DNA"/>
</dbReference>
<comment type="caution">
    <text evidence="1">The sequence shown here is derived from an EMBL/GenBank/DDBJ whole genome shotgun (WGS) entry which is preliminary data.</text>
</comment>
<reference evidence="1 2" key="1">
    <citation type="submission" date="2020-08" db="EMBL/GenBank/DDBJ databases">
        <title>Genomic Encyclopedia of Type Strains, Phase III (KMG-III): the genomes of soil and plant-associated and newly described type strains.</title>
        <authorList>
            <person name="Whitman W."/>
        </authorList>
    </citation>
    <scope>NUCLEOTIDE SEQUENCE [LARGE SCALE GENOMIC DNA]</scope>
    <source>
        <strain evidence="1 2">CECT 5831</strain>
    </source>
</reference>
<proteinExistence type="predicted"/>
<dbReference type="AlphaFoldDB" id="A0A839TSV7"/>
<dbReference type="Proteomes" id="UP000517523">
    <property type="component" value="Unassembled WGS sequence"/>
</dbReference>
<gene>
    <name evidence="1" type="ORF">FHS19_002461</name>
</gene>